<protein>
    <submittedName>
        <fullName evidence="1">Uncharacterized protein</fullName>
    </submittedName>
</protein>
<keyword evidence="2" id="KW-1185">Reference proteome</keyword>
<dbReference type="Proteomes" id="UP001589536">
    <property type="component" value="Unassembled WGS sequence"/>
</dbReference>
<name>A0ABV5UNE4_9MICC</name>
<sequence>MMLQAGAVVAIDEKGDKYQAVCDLGCLHTVTPVTRFPITIVEEKKVRDLFSEGWGNTGPKPPSLQAFRAFDTEGTEWLRDWDGWVNEVPGPWKTAGGRRAQTASTAVDPAVQYAGRASDAYKFIDMTTSLEA</sequence>
<dbReference type="EMBL" id="JBHMBH010000019">
    <property type="protein sequence ID" value="MFB9714032.1"/>
    <property type="molecule type" value="Genomic_DNA"/>
</dbReference>
<organism evidence="1 2">
    <name type="scientific">Arthrobacter methylotrophus</name>
    <dbReference type="NCBI Taxonomy" id="121291"/>
    <lineage>
        <taxon>Bacteria</taxon>
        <taxon>Bacillati</taxon>
        <taxon>Actinomycetota</taxon>
        <taxon>Actinomycetes</taxon>
        <taxon>Micrococcales</taxon>
        <taxon>Micrococcaceae</taxon>
        <taxon>Arthrobacter</taxon>
    </lineage>
</organism>
<evidence type="ECO:0000313" key="2">
    <source>
        <dbReference type="Proteomes" id="UP001589536"/>
    </source>
</evidence>
<reference evidence="1 2" key="1">
    <citation type="submission" date="2024-09" db="EMBL/GenBank/DDBJ databases">
        <authorList>
            <person name="Sun Q."/>
            <person name="Mori K."/>
        </authorList>
    </citation>
    <scope>NUCLEOTIDE SEQUENCE [LARGE SCALE GENOMIC DNA]</scope>
    <source>
        <strain evidence="1 2">JCM 13519</strain>
    </source>
</reference>
<gene>
    <name evidence="1" type="ORF">ACFFPI_07660</name>
</gene>
<accession>A0ABV5UNE4</accession>
<dbReference type="RefSeq" id="WP_345042869.1">
    <property type="nucleotide sequence ID" value="NZ_BAABED010000001.1"/>
</dbReference>
<evidence type="ECO:0000313" key="1">
    <source>
        <dbReference type="EMBL" id="MFB9714032.1"/>
    </source>
</evidence>
<proteinExistence type="predicted"/>
<comment type="caution">
    <text evidence="1">The sequence shown here is derived from an EMBL/GenBank/DDBJ whole genome shotgun (WGS) entry which is preliminary data.</text>
</comment>